<reference evidence="2" key="1">
    <citation type="submission" date="2021-10" db="EMBL/GenBank/DDBJ databases">
        <title>Tropical sea cucumber genome reveals ecological adaptation and Cuvierian tubules defense mechanism.</title>
        <authorList>
            <person name="Chen T."/>
        </authorList>
    </citation>
    <scope>NUCLEOTIDE SEQUENCE</scope>
    <source>
        <strain evidence="2">Nanhai2018</strain>
        <tissue evidence="2">Muscle</tissue>
    </source>
</reference>
<feature type="transmembrane region" description="Helical" evidence="1">
    <location>
        <begin position="36"/>
        <end position="58"/>
    </location>
</feature>
<evidence type="ECO:0000313" key="2">
    <source>
        <dbReference type="EMBL" id="KAJ8029975.1"/>
    </source>
</evidence>
<keyword evidence="1" id="KW-0472">Membrane</keyword>
<comment type="caution">
    <text evidence="2">The sequence shown here is derived from an EMBL/GenBank/DDBJ whole genome shotgun (WGS) entry which is preliminary data.</text>
</comment>
<organism evidence="2 3">
    <name type="scientific">Holothuria leucospilota</name>
    <name type="common">Black long sea cucumber</name>
    <name type="synonym">Mertensiothuria leucospilota</name>
    <dbReference type="NCBI Taxonomy" id="206669"/>
    <lineage>
        <taxon>Eukaryota</taxon>
        <taxon>Metazoa</taxon>
        <taxon>Echinodermata</taxon>
        <taxon>Eleutherozoa</taxon>
        <taxon>Echinozoa</taxon>
        <taxon>Holothuroidea</taxon>
        <taxon>Aspidochirotacea</taxon>
        <taxon>Aspidochirotida</taxon>
        <taxon>Holothuriidae</taxon>
        <taxon>Holothuria</taxon>
    </lineage>
</organism>
<dbReference type="AlphaFoldDB" id="A0A9Q1BNZ8"/>
<dbReference type="PANTHER" id="PTHR11360">
    <property type="entry name" value="MONOCARBOXYLATE TRANSPORTER"/>
    <property type="match status" value="1"/>
</dbReference>
<keyword evidence="3" id="KW-1185">Reference proteome</keyword>
<evidence type="ECO:0000256" key="1">
    <source>
        <dbReference type="SAM" id="Phobius"/>
    </source>
</evidence>
<name>A0A9Q1BNZ8_HOLLE</name>
<dbReference type="Proteomes" id="UP001152320">
    <property type="component" value="Chromosome 14"/>
</dbReference>
<dbReference type="InterPro" id="IPR050327">
    <property type="entry name" value="Proton-linked_MCT"/>
</dbReference>
<feature type="transmembrane region" description="Helical" evidence="1">
    <location>
        <begin position="226"/>
        <end position="250"/>
    </location>
</feature>
<dbReference type="InterPro" id="IPR011701">
    <property type="entry name" value="MFS"/>
</dbReference>
<feature type="transmembrane region" description="Helical" evidence="1">
    <location>
        <begin position="192"/>
        <end position="214"/>
    </location>
</feature>
<feature type="transmembrane region" description="Helical" evidence="1">
    <location>
        <begin position="262"/>
        <end position="291"/>
    </location>
</feature>
<protein>
    <submittedName>
        <fullName evidence="2">Monocarboxylate transporter 7</fullName>
    </submittedName>
</protein>
<dbReference type="Gene3D" id="1.20.1250.20">
    <property type="entry name" value="MFS general substrate transporter like domains"/>
    <property type="match status" value="1"/>
</dbReference>
<dbReference type="EMBL" id="JAIZAY010000014">
    <property type="protein sequence ID" value="KAJ8029975.1"/>
    <property type="molecule type" value="Genomic_DNA"/>
</dbReference>
<dbReference type="SUPFAM" id="SSF103473">
    <property type="entry name" value="MFS general substrate transporter"/>
    <property type="match status" value="1"/>
</dbReference>
<keyword evidence="1" id="KW-1133">Transmembrane helix</keyword>
<accession>A0A9Q1BNZ8</accession>
<dbReference type="Pfam" id="PF07690">
    <property type="entry name" value="MFS_1"/>
    <property type="match status" value="1"/>
</dbReference>
<feature type="transmembrane region" description="Helical" evidence="1">
    <location>
        <begin position="97"/>
        <end position="119"/>
    </location>
</feature>
<feature type="transmembrane region" description="Helical" evidence="1">
    <location>
        <begin position="345"/>
        <end position="366"/>
    </location>
</feature>
<gene>
    <name evidence="2" type="ORF">HOLleu_29529</name>
</gene>
<keyword evidence="1" id="KW-0812">Transmembrane</keyword>
<dbReference type="PANTHER" id="PTHR11360:SF303">
    <property type="entry name" value="MAJOR FACILITATOR SUPERFAMILY (MFS) PROFILE DOMAIN-CONTAINING PROTEIN"/>
    <property type="match status" value="1"/>
</dbReference>
<dbReference type="InterPro" id="IPR036259">
    <property type="entry name" value="MFS_trans_sf"/>
</dbReference>
<dbReference type="GO" id="GO:0008028">
    <property type="term" value="F:monocarboxylic acid transmembrane transporter activity"/>
    <property type="evidence" value="ECO:0007669"/>
    <property type="project" value="TreeGrafter"/>
</dbReference>
<sequence>MLLKKFSFRQLSVAGGVLAGAGYVYCALKASTVVEMFISLVISGIGLGLSDLPHFLSLEQHFKEDFPKMTSLTSLSHFVGVAAFPPLVQFFMDEYGFHSALLLMGVILWNTVAGGVGLIHRTSPTKQDKLKTNSSKAKEVTEEGSEVIKSEQLQNRETVPLLIPKAENEGLPLAEKYLHCFSAILRHRNFSILVLFEALAFYIYTSWALFLVSLGTTQGLIANQAALLSTVGGVAGVFGRLAAALFFHFNVMDAFVGNQVPVFLNGITLLGCVFATNFYILALLTVFSGLSQGFHQASLLGMLPSQVCEGHFRQAAVISFSLDGLFMQFGGLISGAIVSVTGSTIYVFAFNAMLCFVVLPLGFLWVCQQNQPVQNCNSYTS</sequence>
<evidence type="ECO:0000313" key="3">
    <source>
        <dbReference type="Proteomes" id="UP001152320"/>
    </source>
</evidence>
<proteinExistence type="predicted"/>
<feature type="transmembrane region" description="Helical" evidence="1">
    <location>
        <begin position="70"/>
        <end position="91"/>
    </location>
</feature>
<dbReference type="OrthoDB" id="6499973at2759"/>